<evidence type="ECO:0000256" key="6">
    <source>
        <dbReference type="ARBA" id="ARBA00022741"/>
    </source>
</evidence>
<evidence type="ECO:0000313" key="13">
    <source>
        <dbReference type="RefSeq" id="XP_022286118.1"/>
    </source>
</evidence>
<dbReference type="InterPro" id="IPR008271">
    <property type="entry name" value="Ser/Thr_kinase_AS"/>
</dbReference>
<keyword evidence="8" id="KW-0067">ATP-binding</keyword>
<dbReference type="PANTHER" id="PTHR24349">
    <property type="entry name" value="SERINE/THREONINE-PROTEIN KINASE"/>
    <property type="match status" value="1"/>
</dbReference>
<dbReference type="PROSITE" id="PS50011">
    <property type="entry name" value="PROTEIN_KINASE_DOM"/>
    <property type="match status" value="1"/>
</dbReference>
<keyword evidence="5" id="KW-0808">Transferase</keyword>
<evidence type="ECO:0000256" key="9">
    <source>
        <dbReference type="ARBA" id="ARBA00047899"/>
    </source>
</evidence>
<evidence type="ECO:0000256" key="8">
    <source>
        <dbReference type="ARBA" id="ARBA00022840"/>
    </source>
</evidence>
<dbReference type="Gene3D" id="3.30.200.20">
    <property type="entry name" value="Phosphorylase Kinase, domain 1"/>
    <property type="match status" value="1"/>
</dbReference>
<evidence type="ECO:0000256" key="1">
    <source>
        <dbReference type="ARBA" id="ARBA00006692"/>
    </source>
</evidence>
<dbReference type="KEGG" id="cvn:111099062"/>
<evidence type="ECO:0000259" key="11">
    <source>
        <dbReference type="PROSITE" id="PS50011"/>
    </source>
</evidence>
<dbReference type="Gene3D" id="4.10.1170.10">
    <property type="entry name" value="MAP kinase activated protein kinase 2"/>
    <property type="match status" value="1"/>
</dbReference>
<dbReference type="InterPro" id="IPR050205">
    <property type="entry name" value="CDPK_Ser/Thr_kinases"/>
</dbReference>
<dbReference type="SMART" id="SM00220">
    <property type="entry name" value="S_TKc"/>
    <property type="match status" value="1"/>
</dbReference>
<keyword evidence="12" id="KW-1185">Reference proteome</keyword>
<evidence type="ECO:0000256" key="2">
    <source>
        <dbReference type="ARBA" id="ARBA00012513"/>
    </source>
</evidence>
<organism evidence="12 13">
    <name type="scientific">Crassostrea virginica</name>
    <name type="common">Eastern oyster</name>
    <dbReference type="NCBI Taxonomy" id="6565"/>
    <lineage>
        <taxon>Eukaryota</taxon>
        <taxon>Metazoa</taxon>
        <taxon>Spiralia</taxon>
        <taxon>Lophotrochozoa</taxon>
        <taxon>Mollusca</taxon>
        <taxon>Bivalvia</taxon>
        <taxon>Autobranchia</taxon>
        <taxon>Pteriomorphia</taxon>
        <taxon>Ostreida</taxon>
        <taxon>Ostreoidea</taxon>
        <taxon>Ostreidae</taxon>
        <taxon>Crassostrea</taxon>
    </lineage>
</organism>
<name>A0A8B8A605_CRAVI</name>
<keyword evidence="6" id="KW-0547">Nucleotide-binding</keyword>
<dbReference type="InterPro" id="IPR011009">
    <property type="entry name" value="Kinase-like_dom_sf"/>
</dbReference>
<feature type="domain" description="Protein kinase" evidence="11">
    <location>
        <begin position="24"/>
        <end position="305"/>
    </location>
</feature>
<reference evidence="13" key="1">
    <citation type="submission" date="2025-08" db="UniProtKB">
        <authorList>
            <consortium name="RefSeq"/>
        </authorList>
    </citation>
    <scope>IDENTIFICATION</scope>
    <source>
        <tissue evidence="13">Whole sample</tissue>
    </source>
</reference>
<keyword evidence="7" id="KW-0418">Kinase</keyword>
<dbReference type="SUPFAM" id="SSF56112">
    <property type="entry name" value="Protein kinase-like (PK-like)"/>
    <property type="match status" value="1"/>
</dbReference>
<gene>
    <name evidence="13" type="primary">LOC111099062</name>
</gene>
<comment type="catalytic activity">
    <reaction evidence="10">
        <text>L-seryl-[protein] + ATP = O-phospho-L-seryl-[protein] + ADP + H(+)</text>
        <dbReference type="Rhea" id="RHEA:17989"/>
        <dbReference type="Rhea" id="RHEA-COMP:9863"/>
        <dbReference type="Rhea" id="RHEA-COMP:11604"/>
        <dbReference type="ChEBI" id="CHEBI:15378"/>
        <dbReference type="ChEBI" id="CHEBI:29999"/>
        <dbReference type="ChEBI" id="CHEBI:30616"/>
        <dbReference type="ChEBI" id="CHEBI:83421"/>
        <dbReference type="ChEBI" id="CHEBI:456216"/>
        <dbReference type="EC" id="2.7.11.1"/>
    </reaction>
</comment>
<accession>A0A8B8A605</accession>
<sequence>MSDSSDGSSALNIKTHSITDDYIVLWKEKLGTGITGPVRPCIKKDTRERFALKCLMDGPKAHTEVKLHRLCSDHPNIVQVLDVYANDVLFPGDPHPKARLLMVMEFMEGGELFDRISKESGFTERKAAKYLRDISQAVFRCHSLNVAHRDLKPENLLLKNNSEDAEIKLTDFGFAKVDDGNLQTPHFTPYYVAPQVLEAQKYKSKQRKGVIQTSKPYTYDKSCDMWSIGVILYIMLCGYPPFYSETPSRNITSEMKRKILSGKYEFPEEDWKFISEAAKDVVRRLLHVDPSRRMDVQELMSHPWLTEAPDTVLQSPAVFSNKEGLEDIKLAHAEQLTQMRLPDKTIQLKSLNESQSVIIRKRKLRQNSCEESNSETKIKIRENDVKLKPLRDIIAYCVLPPKDEKEGMLNQLILNAVNSLWCRNRLLSILQQWNWDGEKFQMKVEKMRFAQQLSELVKSVTDVGQDDACS</sequence>
<dbReference type="CDD" id="cd14171">
    <property type="entry name" value="STKc_MAPKAPK5"/>
    <property type="match status" value="1"/>
</dbReference>
<dbReference type="GeneID" id="111099062"/>
<dbReference type="Pfam" id="PF00069">
    <property type="entry name" value="Pkinase"/>
    <property type="match status" value="1"/>
</dbReference>
<dbReference type="FunFam" id="3.30.200.20:FF:000209">
    <property type="entry name" value="MAP kinase-activated protein kinase 5 isoform X1"/>
    <property type="match status" value="1"/>
</dbReference>
<evidence type="ECO:0000313" key="12">
    <source>
        <dbReference type="Proteomes" id="UP000694844"/>
    </source>
</evidence>
<dbReference type="InterPro" id="IPR027442">
    <property type="entry name" value="MAPKAPK_C"/>
</dbReference>
<dbReference type="GO" id="GO:0004674">
    <property type="term" value="F:protein serine/threonine kinase activity"/>
    <property type="evidence" value="ECO:0007669"/>
    <property type="project" value="UniProtKB-KW"/>
</dbReference>
<dbReference type="PROSITE" id="PS00108">
    <property type="entry name" value="PROTEIN_KINASE_ST"/>
    <property type="match status" value="1"/>
</dbReference>
<proteinExistence type="inferred from homology"/>
<dbReference type="RefSeq" id="XP_022286118.1">
    <property type="nucleotide sequence ID" value="XM_022430410.1"/>
</dbReference>
<dbReference type="Proteomes" id="UP000694844">
    <property type="component" value="Chromosome 5"/>
</dbReference>
<dbReference type="AlphaFoldDB" id="A0A8B8A605"/>
<dbReference type="GO" id="GO:0005524">
    <property type="term" value="F:ATP binding"/>
    <property type="evidence" value="ECO:0007669"/>
    <property type="project" value="UniProtKB-KW"/>
</dbReference>
<keyword evidence="4" id="KW-0597">Phosphoprotein</keyword>
<evidence type="ECO:0000256" key="7">
    <source>
        <dbReference type="ARBA" id="ARBA00022777"/>
    </source>
</evidence>
<protein>
    <recommendedName>
        <fullName evidence="2">non-specific serine/threonine protein kinase</fullName>
        <ecNumber evidence="2">2.7.11.1</ecNumber>
    </recommendedName>
</protein>
<dbReference type="InterPro" id="IPR000719">
    <property type="entry name" value="Prot_kinase_dom"/>
</dbReference>
<dbReference type="EC" id="2.7.11.1" evidence="2"/>
<dbReference type="OrthoDB" id="40902at2759"/>
<comment type="catalytic activity">
    <reaction evidence="9">
        <text>L-threonyl-[protein] + ATP = O-phospho-L-threonyl-[protein] + ADP + H(+)</text>
        <dbReference type="Rhea" id="RHEA:46608"/>
        <dbReference type="Rhea" id="RHEA-COMP:11060"/>
        <dbReference type="Rhea" id="RHEA-COMP:11605"/>
        <dbReference type="ChEBI" id="CHEBI:15378"/>
        <dbReference type="ChEBI" id="CHEBI:30013"/>
        <dbReference type="ChEBI" id="CHEBI:30616"/>
        <dbReference type="ChEBI" id="CHEBI:61977"/>
        <dbReference type="ChEBI" id="CHEBI:456216"/>
        <dbReference type="EC" id="2.7.11.1"/>
    </reaction>
</comment>
<comment type="similarity">
    <text evidence="1">Belongs to the protein kinase superfamily. CAMK Ser/Thr protein kinase family.</text>
</comment>
<evidence type="ECO:0000256" key="4">
    <source>
        <dbReference type="ARBA" id="ARBA00022553"/>
    </source>
</evidence>
<evidence type="ECO:0000256" key="5">
    <source>
        <dbReference type="ARBA" id="ARBA00022679"/>
    </source>
</evidence>
<evidence type="ECO:0000256" key="10">
    <source>
        <dbReference type="ARBA" id="ARBA00048679"/>
    </source>
</evidence>
<keyword evidence="3" id="KW-0723">Serine/threonine-protein kinase</keyword>
<dbReference type="Gene3D" id="1.10.510.10">
    <property type="entry name" value="Transferase(Phosphotransferase) domain 1"/>
    <property type="match status" value="1"/>
</dbReference>
<evidence type="ECO:0000256" key="3">
    <source>
        <dbReference type="ARBA" id="ARBA00022527"/>
    </source>
</evidence>